<dbReference type="RefSeq" id="WP_306271280.1">
    <property type="nucleotide sequence ID" value="NZ_CP130472.1"/>
</dbReference>
<accession>A0AAJ6L3X3</accession>
<dbReference type="AlphaFoldDB" id="A0AAJ6L3X3"/>
<keyword evidence="3" id="KW-1185">Reference proteome</keyword>
<evidence type="ECO:0000313" key="2">
    <source>
        <dbReference type="EMBL" id="WLS43813.1"/>
    </source>
</evidence>
<organism evidence="2 3">
    <name type="scientific">Micromonospora profundi</name>
    <dbReference type="NCBI Taxonomy" id="1420889"/>
    <lineage>
        <taxon>Bacteria</taxon>
        <taxon>Bacillati</taxon>
        <taxon>Actinomycetota</taxon>
        <taxon>Actinomycetes</taxon>
        <taxon>Micromonosporales</taxon>
        <taxon>Micromonosporaceae</taxon>
        <taxon>Micromonospora</taxon>
    </lineage>
</organism>
<gene>
    <name evidence="2" type="ORF">Q3V37_20685</name>
</gene>
<dbReference type="Proteomes" id="UP001235874">
    <property type="component" value="Chromosome"/>
</dbReference>
<keyword evidence="1" id="KW-0732">Signal</keyword>
<feature type="chain" id="PRO_5042534329" description="Secreted protein" evidence="1">
    <location>
        <begin position="31"/>
        <end position="118"/>
    </location>
</feature>
<sequence>MRPSPSTRAALLATAISAAAIAVTATPAVAAEPNSSCTYADGTVCLHVSKWFDGATMEYTVPLGTKCVTTPTGFLGWLNLTDHTLRVFSGTGCTGVSYLVPTGDLHNVQSPLRSFKVV</sequence>
<proteinExistence type="predicted"/>
<evidence type="ECO:0008006" key="4">
    <source>
        <dbReference type="Google" id="ProtNLM"/>
    </source>
</evidence>
<protein>
    <recommendedName>
        <fullName evidence="4">Secreted protein</fullName>
    </recommendedName>
</protein>
<dbReference type="EMBL" id="CP130472">
    <property type="protein sequence ID" value="WLS43813.1"/>
    <property type="molecule type" value="Genomic_DNA"/>
</dbReference>
<dbReference type="KEGG" id="mprn:Q3V37_20685"/>
<evidence type="ECO:0000313" key="3">
    <source>
        <dbReference type="Proteomes" id="UP001235874"/>
    </source>
</evidence>
<evidence type="ECO:0000256" key="1">
    <source>
        <dbReference type="SAM" id="SignalP"/>
    </source>
</evidence>
<feature type="signal peptide" evidence="1">
    <location>
        <begin position="1"/>
        <end position="30"/>
    </location>
</feature>
<name>A0AAJ6L3X3_9ACTN</name>
<reference evidence="2 3" key="1">
    <citation type="submission" date="2023-07" db="EMBL/GenBank/DDBJ databases">
        <title>Micromonospora profundi TRM 95458 converts glycerol to a new osmotic compound.</title>
        <authorList>
            <person name="Lu D."/>
        </authorList>
    </citation>
    <scope>NUCLEOTIDE SEQUENCE [LARGE SCALE GENOMIC DNA]</scope>
    <source>
        <strain evidence="2 3">TRM95458</strain>
    </source>
</reference>